<dbReference type="InterPro" id="IPR001347">
    <property type="entry name" value="SIS_dom"/>
</dbReference>
<dbReference type="InterPro" id="IPR046348">
    <property type="entry name" value="SIS_dom_sf"/>
</dbReference>
<keyword evidence="3" id="KW-0804">Transcription</keyword>
<accession>A0ABW4MPA6</accession>
<dbReference type="InterPro" id="IPR036388">
    <property type="entry name" value="WH-like_DNA-bd_sf"/>
</dbReference>
<dbReference type="Pfam" id="PF01418">
    <property type="entry name" value="HTH_6"/>
    <property type="match status" value="1"/>
</dbReference>
<dbReference type="Proteomes" id="UP001597227">
    <property type="component" value="Unassembled WGS sequence"/>
</dbReference>
<evidence type="ECO:0000259" key="4">
    <source>
        <dbReference type="PROSITE" id="PS51071"/>
    </source>
</evidence>
<dbReference type="SUPFAM" id="SSF46689">
    <property type="entry name" value="Homeodomain-like"/>
    <property type="match status" value="1"/>
</dbReference>
<dbReference type="PANTHER" id="PTHR30514:SF18">
    <property type="entry name" value="RPIR-FAMILY TRANSCRIPTIONAL REGULATOR"/>
    <property type="match status" value="1"/>
</dbReference>
<feature type="domain" description="HTH rpiR-type" evidence="4">
    <location>
        <begin position="3"/>
        <end position="79"/>
    </location>
</feature>
<evidence type="ECO:0000313" key="7">
    <source>
        <dbReference type="Proteomes" id="UP001597227"/>
    </source>
</evidence>
<dbReference type="SUPFAM" id="SSF53697">
    <property type="entry name" value="SIS domain"/>
    <property type="match status" value="1"/>
</dbReference>
<evidence type="ECO:0000256" key="3">
    <source>
        <dbReference type="ARBA" id="ARBA00023163"/>
    </source>
</evidence>
<keyword evidence="2" id="KW-0238">DNA-binding</keyword>
<dbReference type="CDD" id="cd05013">
    <property type="entry name" value="SIS_RpiR"/>
    <property type="match status" value="1"/>
</dbReference>
<dbReference type="PROSITE" id="PS51464">
    <property type="entry name" value="SIS"/>
    <property type="match status" value="1"/>
</dbReference>
<dbReference type="Gene3D" id="3.40.50.10490">
    <property type="entry name" value="Glucose-6-phosphate isomerase like protein, domain 1"/>
    <property type="match status" value="1"/>
</dbReference>
<proteinExistence type="predicted"/>
<dbReference type="InterPro" id="IPR047640">
    <property type="entry name" value="RpiR-like"/>
</dbReference>
<gene>
    <name evidence="6" type="ORF">ACFSFW_11160</name>
</gene>
<comment type="caution">
    <text evidence="6">The sequence shown here is derived from an EMBL/GenBank/DDBJ whole genome shotgun (WGS) entry which is preliminary data.</text>
</comment>
<dbReference type="PROSITE" id="PS51071">
    <property type="entry name" value="HTH_RPIR"/>
    <property type="match status" value="1"/>
</dbReference>
<keyword evidence="7" id="KW-1185">Reference proteome</keyword>
<sequence>MMEAINNLIRTHYKSLSNGQKLVAEYIINHPRHVALSTAKEVGELTNTSETTVIRFCYKVGYKGYSQLQKEVQKSLLEDEVKDPIVKYREDTDALSREGNLLAIVMEQDIKHIEETLGSINKDKYQNAVNTLVKAKKRFVIGLRSSHAPASWLAFSLNIVRGETHLYRGNMDDSNYLLSELNEESVVVAITFPRYVQETISFVRASKKRGATILVITDHELAPISEYADLLFTVKAPKPIGLSGMPTIFSLLNVLVTGVASSGEKEVQEHFFKYENARQDFSQDV</sequence>
<reference evidence="7" key="1">
    <citation type="journal article" date="2019" name="Int. J. Syst. Evol. Microbiol.">
        <title>The Global Catalogue of Microorganisms (GCM) 10K type strain sequencing project: providing services to taxonomists for standard genome sequencing and annotation.</title>
        <authorList>
            <consortium name="The Broad Institute Genomics Platform"/>
            <consortium name="The Broad Institute Genome Sequencing Center for Infectious Disease"/>
            <person name="Wu L."/>
            <person name="Ma J."/>
        </authorList>
    </citation>
    <scope>NUCLEOTIDE SEQUENCE [LARGE SCALE GENOMIC DNA]</scope>
    <source>
        <strain evidence="7">CCUG 15531</strain>
    </source>
</reference>
<dbReference type="Gene3D" id="1.10.10.10">
    <property type="entry name" value="Winged helix-like DNA-binding domain superfamily/Winged helix DNA-binding domain"/>
    <property type="match status" value="1"/>
</dbReference>
<name>A0ABW4MPA6_9BACI</name>
<dbReference type="RefSeq" id="WP_388038153.1">
    <property type="nucleotide sequence ID" value="NZ_JBHUEK010000017.1"/>
</dbReference>
<dbReference type="PANTHER" id="PTHR30514">
    <property type="entry name" value="GLUCOKINASE"/>
    <property type="match status" value="1"/>
</dbReference>
<dbReference type="InterPro" id="IPR000281">
    <property type="entry name" value="HTH_RpiR"/>
</dbReference>
<feature type="domain" description="SIS" evidence="5">
    <location>
        <begin position="128"/>
        <end position="265"/>
    </location>
</feature>
<keyword evidence="1" id="KW-0805">Transcription regulation</keyword>
<evidence type="ECO:0000256" key="1">
    <source>
        <dbReference type="ARBA" id="ARBA00023015"/>
    </source>
</evidence>
<dbReference type="InterPro" id="IPR035472">
    <property type="entry name" value="RpiR-like_SIS"/>
</dbReference>
<dbReference type="InterPro" id="IPR009057">
    <property type="entry name" value="Homeodomain-like_sf"/>
</dbReference>
<protein>
    <submittedName>
        <fullName evidence="6">MurR/RpiR family transcriptional regulator</fullName>
    </submittedName>
</protein>
<organism evidence="6 7">
    <name type="scientific">Fredinandcohnia salidurans</name>
    <dbReference type="NCBI Taxonomy" id="2595041"/>
    <lineage>
        <taxon>Bacteria</taxon>
        <taxon>Bacillati</taxon>
        <taxon>Bacillota</taxon>
        <taxon>Bacilli</taxon>
        <taxon>Bacillales</taxon>
        <taxon>Bacillaceae</taxon>
        <taxon>Fredinandcohnia</taxon>
    </lineage>
</organism>
<evidence type="ECO:0000256" key="2">
    <source>
        <dbReference type="ARBA" id="ARBA00023125"/>
    </source>
</evidence>
<dbReference type="Pfam" id="PF01380">
    <property type="entry name" value="SIS"/>
    <property type="match status" value="1"/>
</dbReference>
<dbReference type="EMBL" id="JBHUEK010000017">
    <property type="protein sequence ID" value="MFD1779227.1"/>
    <property type="molecule type" value="Genomic_DNA"/>
</dbReference>
<evidence type="ECO:0000259" key="5">
    <source>
        <dbReference type="PROSITE" id="PS51464"/>
    </source>
</evidence>
<evidence type="ECO:0000313" key="6">
    <source>
        <dbReference type="EMBL" id="MFD1779227.1"/>
    </source>
</evidence>